<evidence type="ECO:0008006" key="3">
    <source>
        <dbReference type="Google" id="ProtNLM"/>
    </source>
</evidence>
<organism evidence="1 2">
    <name type="scientific">Rhodocytophaga aerolata</name>
    <dbReference type="NCBI Taxonomy" id="455078"/>
    <lineage>
        <taxon>Bacteria</taxon>
        <taxon>Pseudomonadati</taxon>
        <taxon>Bacteroidota</taxon>
        <taxon>Cytophagia</taxon>
        <taxon>Cytophagales</taxon>
        <taxon>Rhodocytophagaceae</taxon>
        <taxon>Rhodocytophaga</taxon>
    </lineage>
</organism>
<evidence type="ECO:0000313" key="2">
    <source>
        <dbReference type="Proteomes" id="UP001168528"/>
    </source>
</evidence>
<gene>
    <name evidence="1" type="ORF">Q0590_04570</name>
</gene>
<dbReference type="EMBL" id="JAUKPO010000002">
    <property type="protein sequence ID" value="MDO1445511.1"/>
    <property type="molecule type" value="Genomic_DNA"/>
</dbReference>
<accession>A0ABT8R1K0</accession>
<evidence type="ECO:0000313" key="1">
    <source>
        <dbReference type="EMBL" id="MDO1445511.1"/>
    </source>
</evidence>
<proteinExistence type="predicted"/>
<dbReference type="RefSeq" id="WP_302036316.1">
    <property type="nucleotide sequence ID" value="NZ_JAUKPO010000002.1"/>
</dbReference>
<reference evidence="1" key="1">
    <citation type="submission" date="2023-07" db="EMBL/GenBank/DDBJ databases">
        <title>The genome sequence of Rhodocytophaga aerolata KACC 12507.</title>
        <authorList>
            <person name="Zhang X."/>
        </authorList>
    </citation>
    <scope>NUCLEOTIDE SEQUENCE</scope>
    <source>
        <strain evidence="1">KACC 12507</strain>
    </source>
</reference>
<dbReference type="Proteomes" id="UP001168528">
    <property type="component" value="Unassembled WGS sequence"/>
</dbReference>
<sequence>MEYYYNLAGGSGIYAYEIGDDNIKVQFSSGSIYIFTYSSAGRENIEHMKKLAETGKGLNRFISRNVKDKYSRKIRS</sequence>
<protein>
    <recommendedName>
        <fullName evidence="3">KTSC domain-containing protein</fullName>
    </recommendedName>
</protein>
<keyword evidence="2" id="KW-1185">Reference proteome</keyword>
<name>A0ABT8R1K0_9BACT</name>
<comment type="caution">
    <text evidence="1">The sequence shown here is derived from an EMBL/GenBank/DDBJ whole genome shotgun (WGS) entry which is preliminary data.</text>
</comment>